<sequence length="127" mass="14419">MSCLSQASRVGTNTTQGSSQPCQEKFDQPSQENFNHDYWFNVTQGSIVYNDENESEDEENVQLENTELDECNPVEDSDAPLIFDSDEDDEVDYAEYLKTYKVPADNDESSSSEVVLKLKIKMMVALK</sequence>
<reference evidence="2" key="1">
    <citation type="submission" date="2022-04" db="EMBL/GenBank/DDBJ databases">
        <title>A functionally conserved STORR gene fusion in Papaver species that diverged 16.8 million years ago.</title>
        <authorList>
            <person name="Catania T."/>
        </authorList>
    </citation>
    <scope>NUCLEOTIDE SEQUENCE</scope>
    <source>
        <strain evidence="2">S-188037</strain>
    </source>
</reference>
<accession>A0AAD4TC51</accession>
<comment type="caution">
    <text evidence="2">The sequence shown here is derived from an EMBL/GenBank/DDBJ whole genome shotgun (WGS) entry which is preliminary data.</text>
</comment>
<dbReference type="EMBL" id="JAJJMB010003267">
    <property type="protein sequence ID" value="KAI3948511.1"/>
    <property type="molecule type" value="Genomic_DNA"/>
</dbReference>
<feature type="region of interest" description="Disordered" evidence="1">
    <location>
        <begin position="1"/>
        <end position="30"/>
    </location>
</feature>
<organism evidence="2 3">
    <name type="scientific">Papaver atlanticum</name>
    <dbReference type="NCBI Taxonomy" id="357466"/>
    <lineage>
        <taxon>Eukaryota</taxon>
        <taxon>Viridiplantae</taxon>
        <taxon>Streptophyta</taxon>
        <taxon>Embryophyta</taxon>
        <taxon>Tracheophyta</taxon>
        <taxon>Spermatophyta</taxon>
        <taxon>Magnoliopsida</taxon>
        <taxon>Ranunculales</taxon>
        <taxon>Papaveraceae</taxon>
        <taxon>Papaveroideae</taxon>
        <taxon>Papaver</taxon>
    </lineage>
</organism>
<dbReference type="Proteomes" id="UP001202328">
    <property type="component" value="Unassembled WGS sequence"/>
</dbReference>
<proteinExistence type="predicted"/>
<dbReference type="AlphaFoldDB" id="A0AAD4TC51"/>
<dbReference type="InterPro" id="IPR018247">
    <property type="entry name" value="EF_Hand_1_Ca_BS"/>
</dbReference>
<evidence type="ECO:0000313" key="2">
    <source>
        <dbReference type="EMBL" id="KAI3948511.1"/>
    </source>
</evidence>
<name>A0AAD4TC51_9MAGN</name>
<evidence type="ECO:0000256" key="1">
    <source>
        <dbReference type="SAM" id="MobiDB-lite"/>
    </source>
</evidence>
<evidence type="ECO:0000313" key="3">
    <source>
        <dbReference type="Proteomes" id="UP001202328"/>
    </source>
</evidence>
<dbReference type="PROSITE" id="PS00018">
    <property type="entry name" value="EF_HAND_1"/>
    <property type="match status" value="1"/>
</dbReference>
<gene>
    <name evidence="2" type="ORF">MKW98_019261</name>
</gene>
<keyword evidence="3" id="KW-1185">Reference proteome</keyword>
<protein>
    <submittedName>
        <fullName evidence="2">Uncharacterized protein</fullName>
    </submittedName>
</protein>